<dbReference type="Gene3D" id="2.60.40.60">
    <property type="entry name" value="Cadherins"/>
    <property type="match status" value="4"/>
</dbReference>
<evidence type="ECO:0000256" key="4">
    <source>
        <dbReference type="ARBA" id="ARBA00022729"/>
    </source>
</evidence>
<dbReference type="Pfam" id="PF13385">
    <property type="entry name" value="Laminin_G_3"/>
    <property type="match status" value="4"/>
</dbReference>
<feature type="domain" description="Cadherin" evidence="10">
    <location>
        <begin position="668"/>
        <end position="774"/>
    </location>
</feature>
<dbReference type="Pfam" id="PF18884">
    <property type="entry name" value="TSP3_bac"/>
    <property type="match status" value="5"/>
</dbReference>
<comment type="subcellular location">
    <subcellularLocation>
        <location evidence="1">Membrane</location>
    </subcellularLocation>
    <subcellularLocation>
        <location evidence="2">Secreted</location>
    </subcellularLocation>
</comment>
<name>A0ABP9V4I0_9BACT</name>
<evidence type="ECO:0000256" key="2">
    <source>
        <dbReference type="ARBA" id="ARBA00004613"/>
    </source>
</evidence>
<dbReference type="InterPro" id="IPR002126">
    <property type="entry name" value="Cadherin-like_dom"/>
</dbReference>
<feature type="compositionally biased region" description="Polar residues" evidence="9">
    <location>
        <begin position="481"/>
        <end position="503"/>
    </location>
</feature>
<sequence length="1855" mass="193606">MDKGFVAKVMKSEKGADVSFALPGGGEAKGRVDYSQVNNGEVILSQGKLSAPQAGFFFFQKQSMDGVAGSMVGVVYFDNSDLAYAVVTGADNEPVLVEQSIDSVMCRNYAQDAAPEDAVVLEEGPEDYAEDEDIPDYQNGVPRYESQPGATAVLYLDFDGQEGQVPGWSVVDALPSGLITRQMRETWEHVSEDFAPFNINVTTDKAVYDVAPENSRQRCLISPSSPTGSGVAFVGSFNWTGDTPCWAGYRGSKVGYEVTVHEFGHTMGLSHDGRSEPSETYFGDYGSGETGWAPIMGNSYYKEVTHWSKGEYTNANRTQDDLAIIDGCNNVSYKTDDYGDSIGAATALTVAGDGSFALDGIVSTSADVDVFTFTTTSAGPIYLQVDPGGLDANLDVKMELLDSTGTMVISSNPVQDLDATIYEANLAAGTYYVSVEGTGKGDPAWGGYSDYCSLGHYKMRGNVGNALVPLVYWGMDQDTGTAVSDTSSHQNDGTMNSGASWTPSAKDGGGVVLDGSSGTVSYPMTESNVGAYTVALWVRNSASGQPTYTSVFNSRMPYTTGTFQIDMGSGYTYRGSVAASFGAAPVNTWVHLAVVSDGADTMLYYNGELVQTLTGVNDDLFNALTLGVNRGGTEYFSGVVDEFYYYDHALTQQELLDVSGISLNSTPTVSAATFSVIENGPAAYTLGTVTASDADAGDTLTYKIISGNSQGYFAIDSVTGTITTTTSFDREVKSEYDLIVQVDDGNGAYKTAYITIEILNETGDDDDNDGLPDDWEFDYFGSNATQDGNDDSDGDGISNSTELTLGLDPSSGDSDGDGYADGYEIAQGTDPDDALDSPNSLLAAYWDFDSINSHGTMISDVLAGTRGELFGGAALTADSEGRSGQGGDKALNLGSHRDGKYLKTQDVAFLQQAADDDQLTISFWQKLNQTGLQISTFWAYSPSSASANRGLQAHTPWSNGNIYFDMGDTTTTNRIYSAPPTGTDWTGWNHVVFVKDGDTAQIWVNGTLAIAETGKVALVTDFTSLVLGAKSNGGDSISGFLDEFAIYKTALDSAQIGALASGADPLSITNNVAPVASAATFSINENAVAGASVGTVSATDANAGDTLTYAIVAGNDGSFAINSTTGEVTATVGLNYEAVAAYNLIVEVTDSGALTDTATISIDVIDVDESSLAGVQAWEEQVNAGTSFTVKRTEALAGYATDAVDLSALSGSSTYEFIVEAEDLGQQVVHLLDDGAYGYRFEQWNNSGVMGVTRYGVADYQLNAVSGQSVASPYGAVHHVVFAVDTANTLTSVYVDGVLVGSVNQALLINSASATLGFTTMRDDSNPGIHAFAVYNGVLAESEIGAHFNAWVGAIAPLAYDGSGSVAEDAAIGTSVGTVTASDANYGEALTFSITAGNAGGEFVIDSATGEITAAAALDYETSSQYTLTVEVSDGGLSDNATFTVNVSDVNEAPVASDTSVSVAEDSIAGTSITTVTATDSDAGDTLTYAITAGNDGSFAINSATGEVTLATMVDYEVTETYTLTVTATDSGALSDTASVNVTVTDVSFEDDDNDGLIDDWEIATFGSTTAQSGSDDYDGDGLNNADEVAAGTDVFSTDTDGDGYSDGFESSEGSDPTDILDAPSTLLVYLWEFNGTENAGNSTVDTVGGIGASFVSGATLTADGSGFSGQAGDKALDLGNNGDGKYAEATDMAALQLASQNDQLTISFWQKLDQTGVQMSSFWAYSPASGGDYRGLQAHTPWSNNSIYFDMGSAATARRISCPTPSGTDWTQWNHVALVKDGGTARIYVNGVLADTETGKSALFTNYTKLILGATGTGGNSIDGLLDDFAIFKTALSTAQISTLAAGGDPVMIE</sequence>
<dbReference type="PANTHER" id="PTHR24027">
    <property type="entry name" value="CADHERIN-23"/>
    <property type="match status" value="1"/>
</dbReference>
<dbReference type="PRINTS" id="PR00205">
    <property type="entry name" value="CADHERIN"/>
</dbReference>
<feature type="domain" description="Cadherin" evidence="10">
    <location>
        <begin position="1365"/>
        <end position="1456"/>
    </location>
</feature>
<gene>
    <name evidence="11" type="ORF">Rhal01_03777</name>
</gene>
<dbReference type="EMBL" id="BAABRL010000017">
    <property type="protein sequence ID" value="GAA5497581.1"/>
    <property type="molecule type" value="Genomic_DNA"/>
</dbReference>
<dbReference type="InterPro" id="IPR013320">
    <property type="entry name" value="ConA-like_dom_sf"/>
</dbReference>
<evidence type="ECO:0000256" key="9">
    <source>
        <dbReference type="SAM" id="MobiDB-lite"/>
    </source>
</evidence>
<evidence type="ECO:0000259" key="10">
    <source>
        <dbReference type="PROSITE" id="PS50268"/>
    </source>
</evidence>
<evidence type="ECO:0000256" key="1">
    <source>
        <dbReference type="ARBA" id="ARBA00004370"/>
    </source>
</evidence>
<evidence type="ECO:0000256" key="6">
    <source>
        <dbReference type="ARBA" id="ARBA00022837"/>
    </source>
</evidence>
<protein>
    <recommendedName>
        <fullName evidence="10">Cadherin domain-containing protein</fullName>
    </recommendedName>
</protein>
<feature type="region of interest" description="Disordered" evidence="9">
    <location>
        <begin position="1593"/>
        <end position="1618"/>
    </location>
</feature>
<evidence type="ECO:0000256" key="7">
    <source>
        <dbReference type="ARBA" id="ARBA00023136"/>
    </source>
</evidence>
<organism evidence="11 12">
    <name type="scientific">Rubritalea halochordaticola</name>
    <dbReference type="NCBI Taxonomy" id="714537"/>
    <lineage>
        <taxon>Bacteria</taxon>
        <taxon>Pseudomonadati</taxon>
        <taxon>Verrucomicrobiota</taxon>
        <taxon>Verrucomicrobiia</taxon>
        <taxon>Verrucomicrobiales</taxon>
        <taxon>Rubritaleaceae</taxon>
        <taxon>Rubritalea</taxon>
    </lineage>
</organism>
<dbReference type="SMART" id="SM00112">
    <property type="entry name" value="CA"/>
    <property type="match status" value="4"/>
</dbReference>
<feature type="region of interest" description="Disordered" evidence="9">
    <location>
        <begin position="481"/>
        <end position="505"/>
    </location>
</feature>
<dbReference type="Pfam" id="PF00028">
    <property type="entry name" value="Cadherin"/>
    <property type="match status" value="4"/>
</dbReference>
<keyword evidence="4" id="KW-0732">Signal</keyword>
<dbReference type="PANTHER" id="PTHR24027:SF438">
    <property type="entry name" value="CADHERIN 23"/>
    <property type="match status" value="1"/>
</dbReference>
<keyword evidence="12" id="KW-1185">Reference proteome</keyword>
<evidence type="ECO:0000256" key="8">
    <source>
        <dbReference type="ARBA" id="ARBA00023157"/>
    </source>
</evidence>
<keyword evidence="5" id="KW-0677">Repeat</keyword>
<reference evidence="11 12" key="1">
    <citation type="submission" date="2024-02" db="EMBL/GenBank/DDBJ databases">
        <title>Rubritalea halochordaticola NBRC 107102.</title>
        <authorList>
            <person name="Ichikawa N."/>
            <person name="Katano-Makiyama Y."/>
            <person name="Hidaka K."/>
        </authorList>
    </citation>
    <scope>NUCLEOTIDE SEQUENCE [LARGE SCALE GENOMIC DNA]</scope>
    <source>
        <strain evidence="11 12">NBRC 107102</strain>
    </source>
</reference>
<dbReference type="Gene3D" id="3.40.390.10">
    <property type="entry name" value="Collagenase (Catalytic Domain)"/>
    <property type="match status" value="1"/>
</dbReference>
<dbReference type="SUPFAM" id="SSF49899">
    <property type="entry name" value="Concanavalin A-like lectins/glucanases"/>
    <property type="match status" value="4"/>
</dbReference>
<accession>A0ABP9V4I0</accession>
<keyword evidence="8" id="KW-1015">Disulfide bond</keyword>
<dbReference type="Gene3D" id="2.60.120.380">
    <property type="match status" value="1"/>
</dbReference>
<dbReference type="Proteomes" id="UP001424741">
    <property type="component" value="Unassembled WGS sequence"/>
</dbReference>
<dbReference type="SUPFAM" id="SSF49313">
    <property type="entry name" value="Cadherin-like"/>
    <property type="match status" value="4"/>
</dbReference>
<dbReference type="SUPFAM" id="SSF55486">
    <property type="entry name" value="Metalloproteases ('zincins'), catalytic domain"/>
    <property type="match status" value="1"/>
</dbReference>
<keyword evidence="3" id="KW-0964">Secreted</keyword>
<dbReference type="SMART" id="SM00560">
    <property type="entry name" value="LamGL"/>
    <property type="match status" value="3"/>
</dbReference>
<dbReference type="InterPro" id="IPR039808">
    <property type="entry name" value="Cadherin"/>
</dbReference>
<evidence type="ECO:0000313" key="12">
    <source>
        <dbReference type="Proteomes" id="UP001424741"/>
    </source>
</evidence>
<dbReference type="InterPro" id="IPR024079">
    <property type="entry name" value="MetalloPept_cat_dom_sf"/>
</dbReference>
<evidence type="ECO:0000313" key="11">
    <source>
        <dbReference type="EMBL" id="GAA5497581.1"/>
    </source>
</evidence>
<keyword evidence="6" id="KW-0106">Calcium</keyword>
<feature type="domain" description="Cadherin" evidence="10">
    <location>
        <begin position="1075"/>
        <end position="1188"/>
    </location>
</feature>
<dbReference type="InterPro" id="IPR059100">
    <property type="entry name" value="TSP3_bac"/>
</dbReference>
<dbReference type="InterPro" id="IPR015919">
    <property type="entry name" value="Cadherin-like_sf"/>
</dbReference>
<evidence type="ECO:0000256" key="5">
    <source>
        <dbReference type="ARBA" id="ARBA00022737"/>
    </source>
</evidence>
<comment type="caution">
    <text evidence="11">The sequence shown here is derived from an EMBL/GenBank/DDBJ whole genome shotgun (WGS) entry which is preliminary data.</text>
</comment>
<feature type="compositionally biased region" description="Low complexity" evidence="9">
    <location>
        <begin position="795"/>
        <end position="813"/>
    </location>
</feature>
<dbReference type="CDD" id="cd11304">
    <property type="entry name" value="Cadherin_repeat"/>
    <property type="match status" value="4"/>
</dbReference>
<keyword evidence="7" id="KW-0472">Membrane</keyword>
<dbReference type="InterPro" id="IPR006558">
    <property type="entry name" value="LamG-like"/>
</dbReference>
<evidence type="ECO:0000256" key="3">
    <source>
        <dbReference type="ARBA" id="ARBA00022525"/>
    </source>
</evidence>
<feature type="region of interest" description="Disordered" evidence="9">
    <location>
        <begin position="779"/>
        <end position="834"/>
    </location>
</feature>
<proteinExistence type="predicted"/>
<feature type="domain" description="Cadherin" evidence="10">
    <location>
        <begin position="1455"/>
        <end position="1566"/>
    </location>
</feature>
<dbReference type="PROSITE" id="PS50268">
    <property type="entry name" value="CADHERIN_2"/>
    <property type="match status" value="4"/>
</dbReference>
<dbReference type="Gene3D" id="2.60.120.200">
    <property type="match status" value="4"/>
</dbReference>